<keyword evidence="2" id="KW-0479">Metal-binding</keyword>
<evidence type="ECO:0000259" key="5">
    <source>
        <dbReference type="Pfam" id="PF00425"/>
    </source>
</evidence>
<accession>A0AAU7E6U7</accession>
<comment type="cofactor">
    <cofactor evidence="1">
        <name>Mg(2+)</name>
        <dbReference type="ChEBI" id="CHEBI:18420"/>
    </cofactor>
</comment>
<feature type="domain" description="Chorismate-utilising enzyme C-terminal" evidence="5">
    <location>
        <begin position="150"/>
        <end position="400"/>
    </location>
</feature>
<dbReference type="SUPFAM" id="SSF56322">
    <property type="entry name" value="ADC synthase"/>
    <property type="match status" value="1"/>
</dbReference>
<name>A0AAU7E6U7_9BACT</name>
<dbReference type="Gene3D" id="3.60.120.10">
    <property type="entry name" value="Anthranilate synthase"/>
    <property type="match status" value="1"/>
</dbReference>
<keyword evidence="4" id="KW-0456">Lyase</keyword>
<protein>
    <submittedName>
        <fullName evidence="6">Anthranilate synthase component I family protein</fullName>
    </submittedName>
</protein>
<dbReference type="PRINTS" id="PR00095">
    <property type="entry name" value="ANTSNTHASEI"/>
</dbReference>
<dbReference type="PANTHER" id="PTHR11236">
    <property type="entry name" value="AMINOBENZOATE/ANTHRANILATE SYNTHASE"/>
    <property type="match status" value="1"/>
</dbReference>
<dbReference type="Pfam" id="PF00425">
    <property type="entry name" value="Chorismate_bind"/>
    <property type="match status" value="1"/>
</dbReference>
<dbReference type="RefSeq" id="WP_134238044.1">
    <property type="nucleotide sequence ID" value="NZ_CP155620.1"/>
</dbReference>
<dbReference type="InterPro" id="IPR005801">
    <property type="entry name" value="ADC_synthase"/>
</dbReference>
<evidence type="ECO:0000256" key="3">
    <source>
        <dbReference type="ARBA" id="ARBA00022842"/>
    </source>
</evidence>
<evidence type="ECO:0000256" key="1">
    <source>
        <dbReference type="ARBA" id="ARBA00001946"/>
    </source>
</evidence>
<dbReference type="GO" id="GO:0000162">
    <property type="term" value="P:L-tryptophan biosynthetic process"/>
    <property type="evidence" value="ECO:0007669"/>
    <property type="project" value="TreeGrafter"/>
</dbReference>
<dbReference type="GO" id="GO:0046872">
    <property type="term" value="F:metal ion binding"/>
    <property type="evidence" value="ECO:0007669"/>
    <property type="project" value="UniProtKB-KW"/>
</dbReference>
<dbReference type="GO" id="GO:0016829">
    <property type="term" value="F:lyase activity"/>
    <property type="evidence" value="ECO:0007669"/>
    <property type="project" value="UniProtKB-KW"/>
</dbReference>
<reference evidence="6" key="1">
    <citation type="submission" date="2024-05" db="EMBL/GenBank/DDBJ databases">
        <title>Campylobacter coli isolated from environmental waters in Slovenia.</title>
        <authorList>
            <person name="Zautner A.E."/>
            <person name="Bunk B."/>
            <person name="Riedel T."/>
            <person name="Sproeer C."/>
        </authorList>
    </citation>
    <scope>NUCLEOTIDE SEQUENCE</scope>
    <source>
        <strain evidence="6">CCS1377</strain>
    </source>
</reference>
<dbReference type="InterPro" id="IPR019999">
    <property type="entry name" value="Anth_synth_I-like"/>
</dbReference>
<sequence>MLDKQANFYYKQILAKCENSYFAEDLNRVIIGIDCEFLDSNNLTFSDFKARFYECASKDQLCDYAGLFGIFSANFITLFEELQQSENKNYDFPLFLFANAKAYLVYEKNSKMFFQFGEKKYFDFLQNDFKCQTQKEKTQFKILNSLKEEEKSFISMVEKAKNYLLSGDIFQVVLSKQLCIEHNIKPFDFYETLSELNPSAYMFYFPTKYGVVLGSSPEFLLKIKNKEIFLAPIAGTRNLDKNSDIAALEKDLLSDEKELSEHKMLVDLARNDASKFGYKTKVEKLFSILKNDFLMHIVSEVYSTMKEGTSLFDVIGATFPAGTLSGAPKIRALQIIAELENLDRGVYGGAVGFLNFNEDVVLAIIIRSAFFKDDKAYIASGAGIVLDSDSKKEYAEICAKRKALLVAFEKITKDFQ</sequence>
<dbReference type="InterPro" id="IPR015890">
    <property type="entry name" value="Chorismate_C"/>
</dbReference>
<evidence type="ECO:0000256" key="4">
    <source>
        <dbReference type="ARBA" id="ARBA00023239"/>
    </source>
</evidence>
<keyword evidence="3" id="KW-0460">Magnesium</keyword>
<dbReference type="EMBL" id="CP155620">
    <property type="protein sequence ID" value="XBJ28731.1"/>
    <property type="molecule type" value="Genomic_DNA"/>
</dbReference>
<evidence type="ECO:0000256" key="2">
    <source>
        <dbReference type="ARBA" id="ARBA00022723"/>
    </source>
</evidence>
<proteinExistence type="predicted"/>
<dbReference type="PANTHER" id="PTHR11236:SF48">
    <property type="entry name" value="ISOCHORISMATE SYNTHASE MENF"/>
    <property type="match status" value="1"/>
</dbReference>
<dbReference type="AlphaFoldDB" id="A0AAU7E6U7"/>
<organism evidence="6">
    <name type="scientific">Campylobacter sp. CCS1377</name>
    <dbReference type="NCBI Taxonomy" id="3158229"/>
    <lineage>
        <taxon>Bacteria</taxon>
        <taxon>Pseudomonadati</taxon>
        <taxon>Campylobacterota</taxon>
        <taxon>Epsilonproteobacteria</taxon>
        <taxon>Campylobacterales</taxon>
        <taxon>Campylobacteraceae</taxon>
        <taxon>Campylobacter</taxon>
    </lineage>
</organism>
<gene>
    <name evidence="6" type="ORF">AAH949_06415</name>
</gene>
<evidence type="ECO:0000313" key="6">
    <source>
        <dbReference type="EMBL" id="XBJ28731.1"/>
    </source>
</evidence>